<keyword evidence="3" id="KW-0479">Metal-binding</keyword>
<dbReference type="InterPro" id="IPR001102">
    <property type="entry name" value="Transglutaminase_N"/>
</dbReference>
<dbReference type="PIRSF" id="PIRSF000459">
    <property type="entry name" value="TGM_EBP42"/>
    <property type="match status" value="1"/>
</dbReference>
<evidence type="ECO:0000256" key="4">
    <source>
        <dbReference type="SAM" id="MobiDB-lite"/>
    </source>
</evidence>
<feature type="active site" evidence="2">
    <location>
        <position position="471"/>
    </location>
</feature>
<dbReference type="InterPro" id="IPR050779">
    <property type="entry name" value="Transglutaminase"/>
</dbReference>
<dbReference type="PANTHER" id="PTHR11590">
    <property type="entry name" value="PROTEIN-GLUTAMINE GAMMA-GLUTAMYLTRANSFERASE"/>
    <property type="match status" value="1"/>
</dbReference>
<evidence type="ECO:0000259" key="5">
    <source>
        <dbReference type="SMART" id="SM00460"/>
    </source>
</evidence>
<dbReference type="InterPro" id="IPR036238">
    <property type="entry name" value="Transglutaminase_C_sf"/>
</dbReference>
<feature type="binding site" evidence="3">
    <location>
        <position position="511"/>
    </location>
    <ligand>
        <name>Ca(2+)</name>
        <dbReference type="ChEBI" id="CHEBI:29108"/>
    </ligand>
</feature>
<dbReference type="InterPro" id="IPR008958">
    <property type="entry name" value="Transglutaminase_C"/>
</dbReference>
<feature type="region of interest" description="Disordered" evidence="4">
    <location>
        <begin position="49"/>
        <end position="77"/>
    </location>
</feature>
<dbReference type="InterPro" id="IPR013808">
    <property type="entry name" value="Transglutaminase_AS"/>
</dbReference>
<dbReference type="FunFam" id="2.60.40.10:FF:000090">
    <property type="entry name" value="Protein-glutamine gamma-glutamyltransferase 2"/>
    <property type="match status" value="1"/>
</dbReference>
<comment type="cofactor">
    <cofactor evidence="3">
        <name>Ca(2+)</name>
        <dbReference type="ChEBI" id="CHEBI:29108"/>
    </cofactor>
    <text evidence="3">Binds 1 Ca(2+) ion per subunit.</text>
</comment>
<dbReference type="PROSITE" id="PS00547">
    <property type="entry name" value="TRANSGLUTAMINASES"/>
    <property type="match status" value="1"/>
</dbReference>
<accession>A0A9Q1BQY7</accession>
<dbReference type="Pfam" id="PF00868">
    <property type="entry name" value="Transglut_N"/>
    <property type="match status" value="1"/>
</dbReference>
<dbReference type="InterPro" id="IPR036985">
    <property type="entry name" value="Transglutaminase-like_sf"/>
</dbReference>
<keyword evidence="7" id="KW-1185">Reference proteome</keyword>
<evidence type="ECO:0000256" key="3">
    <source>
        <dbReference type="PIRSR" id="PIRSR000459-2"/>
    </source>
</evidence>
<evidence type="ECO:0000256" key="1">
    <source>
        <dbReference type="ARBA" id="ARBA00005968"/>
    </source>
</evidence>
<name>A0A9Q1BQY7_HOLLE</name>
<sequence length="808" mass="91064">MGRFCRPRRPGCSPRFGFGFGCRRPCNRPFFGFGGGLGLFGGFGGHHGHHGPSHHGFGSRPGHGSDSSDEERGGGHRGPFHGFYGFGSMLANLIGRRYDINGHFIEKPIIPEAPPAKDGQLGVETVDFKTEENRKNHRTNSYEVNDLILRRGQDFKITLKFTRPFNKSEDVIGVEFRTGSHPVANEGTLTVAKLVQKFDKRQFGFMIESVNGREVTLVVRTAANAIVGEHQFDIITHVKKNGKQEKQYRRELDTNVYLLFNPWCKDDTVYMEDDAERKEYVLSDSGYIWYGTATYLSKRPWNFGQFDAEVFECVINLMEKNLKERSRRSPVTVSRVMSAAVNVQDDEGVLAGRWDGKYSDGIKPTAWKGSVAILEQYLKTKKPVKYGQCWVFSGVLTTVLRCLGIPARSVTNFASAHDTDRSVTIDHCVDENNRPIPELNGDSVWNFHVWNDCWMARPDLPIGYGGWQAVDSTPQETSDGMYQTGPCSLNAVKQGQIYLLYDAPFVFAEVNADRVYWKCKKKLGDWDMKVIRVEQSAVGKFISTKAVGSSARHDITNEYKYPEGTNEERFAVRKAVKHGDKPEIVMDEVKQQDVTYSFANQDVLNLGNNFDVRINLTNKGREKRSISMTVTLQVCYYTGVLADVIKEEKQEHVLSPGQSKTAVIKVSVAEYLDKLVEQSQFKVSLMGMIEETKQLIAAQDDFRLETPDLNVKLLTSGQLQMGKEIKVALSFQNPLHRVLTGCTFTIEGAGLTKPLMEKFRDVKSGEFVRHELSFLPFNPGRKTILANFDCDQFENVNGTLDVDISWAK</sequence>
<evidence type="ECO:0000313" key="6">
    <source>
        <dbReference type="EMBL" id="KAJ8031443.1"/>
    </source>
</evidence>
<dbReference type="OrthoDB" id="437511at2759"/>
<dbReference type="InterPro" id="IPR002931">
    <property type="entry name" value="Transglutaminase-like"/>
</dbReference>
<dbReference type="Gene3D" id="2.60.40.10">
    <property type="entry name" value="Immunoglobulins"/>
    <property type="match status" value="3"/>
</dbReference>
<dbReference type="FunFam" id="3.90.260.10:FF:000002">
    <property type="entry name" value="Erythrocyte membrane protein band 4.2"/>
    <property type="match status" value="1"/>
</dbReference>
<comment type="caution">
    <text evidence="6">The sequence shown here is derived from an EMBL/GenBank/DDBJ whole genome shotgun (WGS) entry which is preliminary data.</text>
</comment>
<dbReference type="Gene3D" id="3.90.260.10">
    <property type="entry name" value="Transglutaminase-like"/>
    <property type="match status" value="1"/>
</dbReference>
<dbReference type="Pfam" id="PF00927">
    <property type="entry name" value="Transglut_C"/>
    <property type="match status" value="2"/>
</dbReference>
<dbReference type="GO" id="GO:0003810">
    <property type="term" value="F:protein-glutamine gamma-glutamyltransferase activity"/>
    <property type="evidence" value="ECO:0007669"/>
    <property type="project" value="InterPro"/>
</dbReference>
<dbReference type="PANTHER" id="PTHR11590:SF40">
    <property type="entry name" value="HEMOCYTE PROTEIN-GLUTAMINE GAMMA-GLUTAMYLTRANSFERASE-LIKE PROTEIN"/>
    <property type="match status" value="1"/>
</dbReference>
<dbReference type="SUPFAM" id="SSF49309">
    <property type="entry name" value="Transglutaminase, two C-terminal domains"/>
    <property type="match status" value="2"/>
</dbReference>
<dbReference type="EMBL" id="JAIZAY010000012">
    <property type="protein sequence ID" value="KAJ8031443.1"/>
    <property type="molecule type" value="Genomic_DNA"/>
</dbReference>
<gene>
    <name evidence="6" type="ORF">HOLleu_24634</name>
</gene>
<keyword evidence="3" id="KW-0106">Calcium</keyword>
<dbReference type="SMART" id="SM00460">
    <property type="entry name" value="TGc"/>
    <property type="match status" value="1"/>
</dbReference>
<dbReference type="Pfam" id="PF01841">
    <property type="entry name" value="Transglut_core"/>
    <property type="match status" value="1"/>
</dbReference>
<dbReference type="SUPFAM" id="SSF54001">
    <property type="entry name" value="Cysteine proteinases"/>
    <property type="match status" value="1"/>
</dbReference>
<proteinExistence type="inferred from homology"/>
<dbReference type="AlphaFoldDB" id="A0A9Q1BQY7"/>
<dbReference type="FunFam" id="2.60.40.10:FF:000171">
    <property type="entry name" value="protein-glutamine gamma-glutamyltransferase 6"/>
    <property type="match status" value="1"/>
</dbReference>
<protein>
    <submittedName>
        <fullName evidence="6">Protein-glutamine gamma-glutamyltransferase K</fullName>
    </submittedName>
</protein>
<feature type="binding site" evidence="3">
    <location>
        <position position="563"/>
    </location>
    <ligand>
        <name>Ca(2+)</name>
        <dbReference type="ChEBI" id="CHEBI:29108"/>
    </ligand>
</feature>
<reference evidence="6" key="1">
    <citation type="submission" date="2021-10" db="EMBL/GenBank/DDBJ databases">
        <title>Tropical sea cucumber genome reveals ecological adaptation and Cuvierian tubules defense mechanism.</title>
        <authorList>
            <person name="Chen T."/>
        </authorList>
    </citation>
    <scope>NUCLEOTIDE SEQUENCE</scope>
    <source>
        <strain evidence="6">Nanhai2018</strain>
        <tissue evidence="6">Muscle</tissue>
    </source>
</reference>
<feature type="binding site" evidence="3">
    <location>
        <position position="513"/>
    </location>
    <ligand>
        <name>Ca(2+)</name>
        <dbReference type="ChEBI" id="CHEBI:29108"/>
    </ligand>
</feature>
<feature type="binding site" evidence="3">
    <location>
        <position position="568"/>
    </location>
    <ligand>
        <name>Ca(2+)</name>
        <dbReference type="ChEBI" id="CHEBI:29108"/>
    </ligand>
</feature>
<feature type="active site" evidence="2">
    <location>
        <position position="448"/>
    </location>
</feature>
<dbReference type="InterPro" id="IPR023608">
    <property type="entry name" value="Transglutaminase_animal"/>
</dbReference>
<feature type="domain" description="Transglutaminase-like" evidence="5">
    <location>
        <begin position="381"/>
        <end position="474"/>
    </location>
</feature>
<dbReference type="InterPro" id="IPR014756">
    <property type="entry name" value="Ig_E-set"/>
</dbReference>
<dbReference type="InterPro" id="IPR013783">
    <property type="entry name" value="Ig-like_fold"/>
</dbReference>
<evidence type="ECO:0000313" key="7">
    <source>
        <dbReference type="Proteomes" id="UP001152320"/>
    </source>
</evidence>
<comment type="similarity">
    <text evidence="1">Belongs to the transglutaminase superfamily. Transglutaminase family.</text>
</comment>
<organism evidence="6 7">
    <name type="scientific">Holothuria leucospilota</name>
    <name type="common">Black long sea cucumber</name>
    <name type="synonym">Mertensiothuria leucospilota</name>
    <dbReference type="NCBI Taxonomy" id="206669"/>
    <lineage>
        <taxon>Eukaryota</taxon>
        <taxon>Metazoa</taxon>
        <taxon>Echinodermata</taxon>
        <taxon>Eleutherozoa</taxon>
        <taxon>Echinozoa</taxon>
        <taxon>Holothuroidea</taxon>
        <taxon>Aspidochirotacea</taxon>
        <taxon>Aspidochirotida</taxon>
        <taxon>Holothuriidae</taxon>
        <taxon>Holothuria</taxon>
    </lineage>
</organism>
<feature type="active site" evidence="2">
    <location>
        <position position="389"/>
    </location>
</feature>
<dbReference type="InterPro" id="IPR038765">
    <property type="entry name" value="Papain-like_cys_pep_sf"/>
</dbReference>
<feature type="compositionally biased region" description="Low complexity" evidence="4">
    <location>
        <begin position="54"/>
        <end position="65"/>
    </location>
</feature>
<dbReference type="SUPFAM" id="SSF81296">
    <property type="entry name" value="E set domains"/>
    <property type="match status" value="1"/>
</dbReference>
<dbReference type="Proteomes" id="UP001152320">
    <property type="component" value="Chromosome 12"/>
</dbReference>
<evidence type="ECO:0000256" key="2">
    <source>
        <dbReference type="PIRSR" id="PIRSR000459-1"/>
    </source>
</evidence>
<dbReference type="GO" id="GO:0046872">
    <property type="term" value="F:metal ion binding"/>
    <property type="evidence" value="ECO:0007669"/>
    <property type="project" value="UniProtKB-KW"/>
</dbReference>